<name>A0A4R3JHQ4_9PROT</name>
<dbReference type="InterPro" id="IPR001455">
    <property type="entry name" value="TusA-like"/>
</dbReference>
<protein>
    <submittedName>
        <fullName evidence="2">TusA-related sulfurtransferase</fullName>
    </submittedName>
</protein>
<dbReference type="SUPFAM" id="SSF64307">
    <property type="entry name" value="SirA-like"/>
    <property type="match status" value="1"/>
</dbReference>
<accession>A0A4R3JHQ4</accession>
<dbReference type="Pfam" id="PF01206">
    <property type="entry name" value="TusA"/>
    <property type="match status" value="1"/>
</dbReference>
<evidence type="ECO:0000259" key="1">
    <source>
        <dbReference type="Pfam" id="PF01206"/>
    </source>
</evidence>
<organism evidence="2 3">
    <name type="scientific">Varunaivibrio sulfuroxidans</name>
    <dbReference type="NCBI Taxonomy" id="1773489"/>
    <lineage>
        <taxon>Bacteria</taxon>
        <taxon>Pseudomonadati</taxon>
        <taxon>Pseudomonadota</taxon>
        <taxon>Alphaproteobacteria</taxon>
        <taxon>Rhodospirillales</taxon>
        <taxon>Magnetovibrionaceae</taxon>
        <taxon>Varunaivibrio</taxon>
    </lineage>
</organism>
<dbReference type="Proteomes" id="UP000295304">
    <property type="component" value="Unassembled WGS sequence"/>
</dbReference>
<dbReference type="EMBL" id="SLZW01000001">
    <property type="protein sequence ID" value="TCS65045.1"/>
    <property type="molecule type" value="Genomic_DNA"/>
</dbReference>
<gene>
    <name evidence="2" type="ORF">EDD55_101379</name>
</gene>
<dbReference type="GO" id="GO:0016740">
    <property type="term" value="F:transferase activity"/>
    <property type="evidence" value="ECO:0007669"/>
    <property type="project" value="UniProtKB-KW"/>
</dbReference>
<keyword evidence="2" id="KW-0808">Transferase</keyword>
<dbReference type="InterPro" id="IPR036868">
    <property type="entry name" value="TusA-like_sf"/>
</dbReference>
<dbReference type="CDD" id="cd00291">
    <property type="entry name" value="SirA_YedF_YeeD"/>
    <property type="match status" value="1"/>
</dbReference>
<proteinExistence type="predicted"/>
<dbReference type="AlphaFoldDB" id="A0A4R3JHQ4"/>
<feature type="domain" description="UPF0033" evidence="1">
    <location>
        <begin position="20"/>
        <end position="78"/>
    </location>
</feature>
<dbReference type="Gene3D" id="3.30.110.40">
    <property type="entry name" value="TusA-like domain"/>
    <property type="match status" value="1"/>
</dbReference>
<reference evidence="2 3" key="1">
    <citation type="submission" date="2019-03" db="EMBL/GenBank/DDBJ databases">
        <title>Genomic Encyclopedia of Type Strains, Phase IV (KMG-IV): sequencing the most valuable type-strain genomes for metagenomic binning, comparative biology and taxonomic classification.</title>
        <authorList>
            <person name="Goeker M."/>
        </authorList>
    </citation>
    <scope>NUCLEOTIDE SEQUENCE [LARGE SCALE GENOMIC DNA]</scope>
    <source>
        <strain evidence="2 3">DSM 101688</strain>
    </source>
</reference>
<comment type="caution">
    <text evidence="2">The sequence shown here is derived from an EMBL/GenBank/DDBJ whole genome shotgun (WGS) entry which is preliminary data.</text>
</comment>
<evidence type="ECO:0000313" key="2">
    <source>
        <dbReference type="EMBL" id="TCS65045.1"/>
    </source>
</evidence>
<keyword evidence="3" id="KW-1185">Reference proteome</keyword>
<sequence>MQEDQTMKTREKEKNEDVFLDITNEMCPMTFVRTKLLLEKMSPGEIALIRLRGEEPLKNVPRSVTDHGHTVLSLEPEKPGHDALGAYLLRIKRT</sequence>
<evidence type="ECO:0000313" key="3">
    <source>
        <dbReference type="Proteomes" id="UP000295304"/>
    </source>
</evidence>